<protein>
    <submittedName>
        <fullName evidence="3">MATE family multidrug resistance protein</fullName>
    </submittedName>
</protein>
<name>A0A7W6RDD4_9PROT</name>
<keyword evidence="2" id="KW-0812">Transmembrane</keyword>
<evidence type="ECO:0000313" key="3">
    <source>
        <dbReference type="EMBL" id="MBB4266247.1"/>
    </source>
</evidence>
<dbReference type="NCBIfam" id="TIGR00797">
    <property type="entry name" value="matE"/>
    <property type="match status" value="1"/>
</dbReference>
<keyword evidence="2" id="KW-1133">Transmembrane helix</keyword>
<evidence type="ECO:0000256" key="2">
    <source>
        <dbReference type="SAM" id="Phobius"/>
    </source>
</evidence>
<dbReference type="PANTHER" id="PTHR43298">
    <property type="entry name" value="MULTIDRUG RESISTANCE PROTEIN NORM-RELATED"/>
    <property type="match status" value="1"/>
</dbReference>
<organism evidence="3 4">
    <name type="scientific">Roseospira visakhapatnamensis</name>
    <dbReference type="NCBI Taxonomy" id="390880"/>
    <lineage>
        <taxon>Bacteria</taxon>
        <taxon>Pseudomonadati</taxon>
        <taxon>Pseudomonadota</taxon>
        <taxon>Alphaproteobacteria</taxon>
        <taxon>Rhodospirillales</taxon>
        <taxon>Rhodospirillaceae</taxon>
        <taxon>Roseospira</taxon>
    </lineage>
</organism>
<feature type="transmembrane region" description="Helical" evidence="2">
    <location>
        <begin position="25"/>
        <end position="48"/>
    </location>
</feature>
<dbReference type="InterPro" id="IPR050222">
    <property type="entry name" value="MATE_MdtK"/>
</dbReference>
<dbReference type="InterPro" id="IPR002528">
    <property type="entry name" value="MATE_fam"/>
</dbReference>
<dbReference type="Proteomes" id="UP000554286">
    <property type="component" value="Unassembled WGS sequence"/>
</dbReference>
<dbReference type="AlphaFoldDB" id="A0A7W6RDD4"/>
<feature type="transmembrane region" description="Helical" evidence="2">
    <location>
        <begin position="259"/>
        <end position="281"/>
    </location>
</feature>
<dbReference type="GO" id="GO:0015297">
    <property type="term" value="F:antiporter activity"/>
    <property type="evidence" value="ECO:0007669"/>
    <property type="project" value="InterPro"/>
</dbReference>
<dbReference type="EMBL" id="JACIGK010000012">
    <property type="protein sequence ID" value="MBB4266247.1"/>
    <property type="molecule type" value="Genomic_DNA"/>
</dbReference>
<feature type="transmembrane region" description="Helical" evidence="2">
    <location>
        <begin position="68"/>
        <end position="90"/>
    </location>
</feature>
<feature type="transmembrane region" description="Helical" evidence="2">
    <location>
        <begin position="358"/>
        <end position="377"/>
    </location>
</feature>
<dbReference type="GO" id="GO:0042910">
    <property type="term" value="F:xenobiotic transmembrane transporter activity"/>
    <property type="evidence" value="ECO:0007669"/>
    <property type="project" value="InterPro"/>
</dbReference>
<keyword evidence="4" id="KW-1185">Reference proteome</keyword>
<comment type="caution">
    <text evidence="3">The sequence shown here is derived from an EMBL/GenBank/DDBJ whole genome shotgun (WGS) entry which is preliminary data.</text>
</comment>
<evidence type="ECO:0000256" key="1">
    <source>
        <dbReference type="ARBA" id="ARBA00022448"/>
    </source>
</evidence>
<dbReference type="GO" id="GO:0005886">
    <property type="term" value="C:plasma membrane"/>
    <property type="evidence" value="ECO:0007669"/>
    <property type="project" value="TreeGrafter"/>
</dbReference>
<reference evidence="3 4" key="1">
    <citation type="submission" date="2020-08" db="EMBL/GenBank/DDBJ databases">
        <title>Genome sequencing of Purple Non-Sulfur Bacteria from various extreme environments.</title>
        <authorList>
            <person name="Mayer M."/>
        </authorList>
    </citation>
    <scope>NUCLEOTIDE SEQUENCE [LARGE SCALE GENOMIC DNA]</scope>
    <source>
        <strain evidence="3 4">JA131</strain>
    </source>
</reference>
<keyword evidence="2" id="KW-0472">Membrane</keyword>
<sequence length="458" mass="47329">MRHLTPRPDGPDASLRRHVLRTLKLATPVVMSRVGMMGLAAMDVVVLGRAGAEALADYVLATALYESLFATMAGLLLGVPVLTARAFGAGDLSSLGPIWRQGLIYGLLVGTGLCVLLQFAEPMLLWTGQSPEIAARSGVVTGVLALALPAIALFLVSATFLESIQRPSVGMVTVLLANLSNLAFNIVFVFGWGPIPALGAIGCAIATVLNAALLAAGVGLYVRFGLKDRVALGLAGRAGGGWAAAAPLRRTGYSAGLSSGLEAGAFSVVTLLVGMLGALALAMHGVLFQFLLLPFMVAFGIAAATQVRVGNAWGRGDARGLWLAGWIGLALASLVTGSAAIFYVVMPETLVRVFTTDPTVIAGAAPMMGWAALALMFDGGQSVMNHACRGRGDTWVPTSFHVVSYWLILIPAAALLTFPGGQGLAGVYQAIALASVVSLVAMATRFALIARRPLDPKV</sequence>
<feature type="transmembrane region" description="Helical" evidence="2">
    <location>
        <begin position="287"/>
        <end position="309"/>
    </location>
</feature>
<evidence type="ECO:0000313" key="4">
    <source>
        <dbReference type="Proteomes" id="UP000554286"/>
    </source>
</evidence>
<feature type="transmembrane region" description="Helical" evidence="2">
    <location>
        <begin position="198"/>
        <end position="222"/>
    </location>
</feature>
<dbReference type="PANTHER" id="PTHR43298:SF2">
    <property type="entry name" value="FMN_FAD EXPORTER YEEO-RELATED"/>
    <property type="match status" value="1"/>
</dbReference>
<feature type="transmembrane region" description="Helical" evidence="2">
    <location>
        <begin position="321"/>
        <end position="346"/>
    </location>
</feature>
<feature type="transmembrane region" description="Helical" evidence="2">
    <location>
        <begin position="427"/>
        <end position="448"/>
    </location>
</feature>
<accession>A0A7W6RDD4</accession>
<gene>
    <name evidence="3" type="ORF">GGD89_001878</name>
</gene>
<feature type="transmembrane region" description="Helical" evidence="2">
    <location>
        <begin position="140"/>
        <end position="161"/>
    </location>
</feature>
<dbReference type="Pfam" id="PF01554">
    <property type="entry name" value="MatE"/>
    <property type="match status" value="2"/>
</dbReference>
<dbReference type="RefSeq" id="WP_184044438.1">
    <property type="nucleotide sequence ID" value="NZ_JACIGK010000012.1"/>
</dbReference>
<feature type="transmembrane region" description="Helical" evidence="2">
    <location>
        <begin position="398"/>
        <end position="421"/>
    </location>
</feature>
<proteinExistence type="predicted"/>
<feature type="transmembrane region" description="Helical" evidence="2">
    <location>
        <begin position="102"/>
        <end position="120"/>
    </location>
</feature>
<keyword evidence="1" id="KW-0813">Transport</keyword>
<feature type="transmembrane region" description="Helical" evidence="2">
    <location>
        <begin position="168"/>
        <end position="192"/>
    </location>
</feature>